<gene>
    <name evidence="6" type="ORF">CYJ25_00240</name>
</gene>
<evidence type="ECO:0000256" key="3">
    <source>
        <dbReference type="ARBA" id="ARBA00023027"/>
    </source>
</evidence>
<dbReference type="InterPro" id="IPR029035">
    <property type="entry name" value="DHS-like_NAD/FAD-binding_dom"/>
</dbReference>
<organism evidence="6 7">
    <name type="scientific">Schaalia turicensis</name>
    <dbReference type="NCBI Taxonomy" id="131111"/>
    <lineage>
        <taxon>Bacteria</taxon>
        <taxon>Bacillati</taxon>
        <taxon>Actinomycetota</taxon>
        <taxon>Actinomycetes</taxon>
        <taxon>Actinomycetales</taxon>
        <taxon>Actinomycetaceae</taxon>
        <taxon>Schaalia</taxon>
    </lineage>
</organism>
<name>A0A2I1I6F5_9ACTO</name>
<feature type="binding site" evidence="4">
    <location>
        <position position="124"/>
    </location>
    <ligand>
        <name>Zn(2+)</name>
        <dbReference type="ChEBI" id="CHEBI:29105"/>
    </ligand>
</feature>
<feature type="binding site" evidence="4">
    <location>
        <position position="177"/>
    </location>
    <ligand>
        <name>Zn(2+)</name>
        <dbReference type="ChEBI" id="CHEBI:29105"/>
    </ligand>
</feature>
<dbReference type="GO" id="GO:0070403">
    <property type="term" value="F:NAD+ binding"/>
    <property type="evidence" value="ECO:0007669"/>
    <property type="project" value="InterPro"/>
</dbReference>
<dbReference type="AlphaFoldDB" id="A0A2I1I6F5"/>
<dbReference type="EC" id="2.3.1.286" evidence="1"/>
<evidence type="ECO:0000259" key="5">
    <source>
        <dbReference type="PROSITE" id="PS50305"/>
    </source>
</evidence>
<dbReference type="InterPro" id="IPR026590">
    <property type="entry name" value="Ssirtuin_cat_dom"/>
</dbReference>
<dbReference type="PANTHER" id="PTHR11085">
    <property type="entry name" value="NAD-DEPENDENT PROTEIN DEACYLASE SIRTUIN-5, MITOCHONDRIAL-RELATED"/>
    <property type="match status" value="1"/>
</dbReference>
<dbReference type="OrthoDB" id="9800582at2"/>
<evidence type="ECO:0000256" key="4">
    <source>
        <dbReference type="PROSITE-ProRule" id="PRU00236"/>
    </source>
</evidence>
<dbReference type="Gene3D" id="3.30.1600.10">
    <property type="entry name" value="SIR2/SIRT2 'Small Domain"/>
    <property type="match status" value="1"/>
</dbReference>
<keyword evidence="4" id="KW-0479">Metal-binding</keyword>
<dbReference type="Gene3D" id="3.40.50.1220">
    <property type="entry name" value="TPP-binding domain"/>
    <property type="match status" value="1"/>
</dbReference>
<reference evidence="6 7" key="1">
    <citation type="submission" date="2017-12" db="EMBL/GenBank/DDBJ databases">
        <title>Phylogenetic diversity of female urinary microbiome.</title>
        <authorList>
            <person name="Thomas-White K."/>
            <person name="Wolfe A.J."/>
        </authorList>
    </citation>
    <scope>NUCLEOTIDE SEQUENCE [LARGE SCALE GENOMIC DNA]</scope>
    <source>
        <strain evidence="6 7">UMB0250</strain>
    </source>
</reference>
<feature type="active site" description="Proton acceptor" evidence="4">
    <location>
        <position position="116"/>
    </location>
</feature>
<keyword evidence="3" id="KW-0520">NAD</keyword>
<proteinExistence type="predicted"/>
<feature type="binding site" evidence="4">
    <location>
        <position position="180"/>
    </location>
    <ligand>
        <name>Zn(2+)</name>
        <dbReference type="ChEBI" id="CHEBI:29105"/>
    </ligand>
</feature>
<dbReference type="PROSITE" id="PS50305">
    <property type="entry name" value="SIRTUIN"/>
    <property type="match status" value="1"/>
</dbReference>
<dbReference type="EMBL" id="PKKJ01000001">
    <property type="protein sequence ID" value="PKY66718.1"/>
    <property type="molecule type" value="Genomic_DNA"/>
</dbReference>
<dbReference type="RefSeq" id="WP_101627244.1">
    <property type="nucleotide sequence ID" value="NZ_PKKJ01000001.1"/>
</dbReference>
<feature type="binding site" evidence="4">
    <location>
        <position position="127"/>
    </location>
    <ligand>
        <name>Zn(2+)</name>
        <dbReference type="ChEBI" id="CHEBI:29105"/>
    </ligand>
</feature>
<comment type="caution">
    <text evidence="6">The sequence shown here is derived from an EMBL/GenBank/DDBJ whole genome shotgun (WGS) entry which is preliminary data.</text>
</comment>
<feature type="domain" description="Deacetylase sirtuin-type" evidence="5">
    <location>
        <begin position="1"/>
        <end position="274"/>
    </location>
</feature>
<accession>A0A2I1I6F5</accession>
<sequence length="274" mass="29374">MQGNVEEAIDIARGGRILAVTGAGMSTDSSLPDYRGTGSTPTTPVDVDMFMSDPVWYRWLWYRNEATWKILENCQPNDGHRALATMEASGHLLGVSTQNVDRLDARAGTRNVWELHGRYDTVECLSCGSVTSRAALSVRLRALNPDLVEETDPAHVDITPDARRDLAEVCTFTPAYCERCGGMLKPSIVMFGEGLPESAFGPSLDMAASCNVVLVAGTSLAVSTGLWVVHEAMRAGASLIVVNRGATAVDRFADVRIEGGTSEVLPQIATALTS</sequence>
<dbReference type="Proteomes" id="UP000234545">
    <property type="component" value="Unassembled WGS sequence"/>
</dbReference>
<dbReference type="SUPFAM" id="SSF52467">
    <property type="entry name" value="DHS-like NAD/FAD-binding domain"/>
    <property type="match status" value="1"/>
</dbReference>
<evidence type="ECO:0000256" key="1">
    <source>
        <dbReference type="ARBA" id="ARBA00012928"/>
    </source>
</evidence>
<keyword evidence="2" id="KW-0808">Transferase</keyword>
<dbReference type="GO" id="GO:0017136">
    <property type="term" value="F:histone deacetylase activity, NAD-dependent"/>
    <property type="evidence" value="ECO:0007669"/>
    <property type="project" value="TreeGrafter"/>
</dbReference>
<dbReference type="InterPro" id="IPR003000">
    <property type="entry name" value="Sirtuin"/>
</dbReference>
<dbReference type="Pfam" id="PF02146">
    <property type="entry name" value="SIR2"/>
    <property type="match status" value="1"/>
</dbReference>
<dbReference type="GO" id="GO:0046872">
    <property type="term" value="F:metal ion binding"/>
    <property type="evidence" value="ECO:0007669"/>
    <property type="project" value="UniProtKB-KW"/>
</dbReference>
<dbReference type="InterPro" id="IPR026591">
    <property type="entry name" value="Sirtuin_cat_small_dom_sf"/>
</dbReference>
<evidence type="ECO:0000256" key="2">
    <source>
        <dbReference type="ARBA" id="ARBA00022679"/>
    </source>
</evidence>
<dbReference type="InterPro" id="IPR050134">
    <property type="entry name" value="NAD-dep_sirtuin_deacylases"/>
</dbReference>
<evidence type="ECO:0000313" key="6">
    <source>
        <dbReference type="EMBL" id="PKY66718.1"/>
    </source>
</evidence>
<keyword evidence="4" id="KW-0862">Zinc</keyword>
<protein>
    <recommendedName>
        <fullName evidence="1">protein acetyllysine N-acetyltransferase</fullName>
        <ecNumber evidence="1">2.3.1.286</ecNumber>
    </recommendedName>
</protein>
<dbReference type="PANTHER" id="PTHR11085:SF10">
    <property type="entry name" value="NAD-DEPENDENT PROTEIN DEACYLASE SIRTUIN-5, MITOCHONDRIAL-RELATED"/>
    <property type="match status" value="1"/>
</dbReference>
<evidence type="ECO:0000313" key="7">
    <source>
        <dbReference type="Proteomes" id="UP000234545"/>
    </source>
</evidence>